<dbReference type="PANTHER" id="PTHR22734">
    <property type="entry name" value="U3 SMALL NUCLEOLAR RIBONUCLEOPROTEIN PROTEIN IMP4"/>
    <property type="match status" value="1"/>
</dbReference>
<dbReference type="GO" id="GO:0005730">
    <property type="term" value="C:nucleolus"/>
    <property type="evidence" value="ECO:0007669"/>
    <property type="project" value="TreeGrafter"/>
</dbReference>
<dbReference type="GO" id="GO:0030687">
    <property type="term" value="C:preribosome, large subunit precursor"/>
    <property type="evidence" value="ECO:0007669"/>
    <property type="project" value="TreeGrafter"/>
</dbReference>
<dbReference type="GO" id="GO:0000470">
    <property type="term" value="P:maturation of LSU-rRNA"/>
    <property type="evidence" value="ECO:0007669"/>
    <property type="project" value="TreeGrafter"/>
</dbReference>
<feature type="compositionally biased region" description="Acidic residues" evidence="1">
    <location>
        <begin position="116"/>
        <end position="128"/>
    </location>
</feature>
<dbReference type="GO" id="GO:0042134">
    <property type="term" value="F:rRNA primary transcript binding"/>
    <property type="evidence" value="ECO:0007669"/>
    <property type="project" value="InterPro"/>
</dbReference>
<evidence type="ECO:0000256" key="1">
    <source>
        <dbReference type="SAM" id="MobiDB-lite"/>
    </source>
</evidence>
<feature type="region of interest" description="Disordered" evidence="1">
    <location>
        <begin position="1"/>
        <end position="86"/>
    </location>
</feature>
<dbReference type="Gene3D" id="3.40.50.10480">
    <property type="entry name" value="Probable brix-domain ribosomal biogenesis protein"/>
    <property type="match status" value="1"/>
</dbReference>
<dbReference type="SUPFAM" id="SSF52954">
    <property type="entry name" value="Class II aaRS ABD-related"/>
    <property type="match status" value="1"/>
</dbReference>
<comment type="caution">
    <text evidence="3">The sequence shown here is derived from an EMBL/GenBank/DDBJ whole genome shotgun (WGS) entry which is preliminary data.</text>
</comment>
<dbReference type="STRING" id="1403190.A0A0F0I367"/>
<evidence type="ECO:0000313" key="3">
    <source>
        <dbReference type="EMBL" id="KJK62180.1"/>
    </source>
</evidence>
<dbReference type="InterPro" id="IPR007109">
    <property type="entry name" value="Brix"/>
</dbReference>
<accession>A0A0F0I367</accession>
<dbReference type="PROSITE" id="PS50833">
    <property type="entry name" value="BRIX"/>
    <property type="match status" value="1"/>
</dbReference>
<dbReference type="SMART" id="SM00879">
    <property type="entry name" value="Brix"/>
    <property type="match status" value="1"/>
</dbReference>
<dbReference type="OrthoDB" id="264354at2759"/>
<dbReference type="FunFam" id="3.40.50.10480:FF:000005">
    <property type="entry name" value="Similar to RNA processing factor 1"/>
    <property type="match status" value="1"/>
</dbReference>
<feature type="compositionally biased region" description="Basic and acidic residues" evidence="1">
    <location>
        <begin position="100"/>
        <end position="115"/>
    </location>
</feature>
<dbReference type="InterPro" id="IPR044281">
    <property type="entry name" value="IMP4/RPF1"/>
</dbReference>
<evidence type="ECO:0000313" key="4">
    <source>
        <dbReference type="Proteomes" id="UP000033540"/>
    </source>
</evidence>
<gene>
    <name evidence="3" type="ORF">P875_00095651</name>
</gene>
<proteinExistence type="predicted"/>
<dbReference type="PANTHER" id="PTHR22734:SF3">
    <property type="entry name" value="RIBOSOME PRODUCTION FACTOR 1"/>
    <property type="match status" value="1"/>
</dbReference>
<dbReference type="EMBL" id="JZEE01000629">
    <property type="protein sequence ID" value="KJK62180.1"/>
    <property type="molecule type" value="Genomic_DNA"/>
</dbReference>
<feature type="domain" description="Brix" evidence="2">
    <location>
        <begin position="207"/>
        <end position="415"/>
    </location>
</feature>
<reference evidence="3 4" key="1">
    <citation type="submission" date="2015-02" db="EMBL/GenBank/DDBJ databases">
        <title>Draft genome sequence of Aspergillus parasiticus SU-1.</title>
        <authorList>
            <person name="Yu J."/>
            <person name="Fedorova N."/>
            <person name="Yin Y."/>
            <person name="Losada L."/>
            <person name="Zafar N."/>
            <person name="Taujale R."/>
            <person name="Ehrlich K.C."/>
            <person name="Bhatnagar D."/>
            <person name="Cleveland T.E."/>
            <person name="Bennett J.W."/>
            <person name="Nierman W.C."/>
        </authorList>
    </citation>
    <scope>NUCLEOTIDE SEQUENCE [LARGE SCALE GENOMIC DNA]</scope>
    <source>
        <strain evidence="4">ATCC 56775 / NRRL 5862 / SRRC 143 / SU-1</strain>
    </source>
</reference>
<protein>
    <submittedName>
        <fullName evidence="3">Brix domain protein</fullName>
    </submittedName>
</protein>
<name>A0A0F0I367_ASPPU</name>
<evidence type="ECO:0000259" key="2">
    <source>
        <dbReference type="PROSITE" id="PS50833"/>
    </source>
</evidence>
<feature type="region of interest" description="Disordered" evidence="1">
    <location>
        <begin position="100"/>
        <end position="186"/>
    </location>
</feature>
<sequence>MVSRKSQAKPPPSANLDVKPANKLRRQLLHIKRKRLKDSTRRAERYRIKKEEAKNPKLKQERLKRNVPLTIDRKRVWDDANSDVEDGLGLSVDVERIKKQTQEEQEEWNKPLEHSDDQDDSDDQDEVDSMLASSGDDDDDDDDDNDEGDNDNNNAKRSRRSRRSSLPSATERATSPTQSTKSTNLSLAPEALATKFPSLFPSETPPTPKILITTSLVSSHIRCYNPGATLSIKHAQYIRRTAHRYSHKFSLKEIATFAANRNYTAILVLQEDSKRPSGLDVIHLPKGPMFHFTISNWVDGKRIPGHGVGTEHWPELILNNFRTPLGILTGAIFRSLFPPQPDIEGRQVVTLHNQRDYIFVRRHRYIFREKRETEKSVIDADGKEMKGAEGIRAGLQELGPRFTLKLRRIDKGIQRASGQEWEWKAGMEKQRTKFQL</sequence>
<dbReference type="AlphaFoldDB" id="A0A0F0I367"/>
<feature type="compositionally biased region" description="Polar residues" evidence="1">
    <location>
        <begin position="166"/>
        <end position="186"/>
    </location>
</feature>
<dbReference type="Pfam" id="PF04427">
    <property type="entry name" value="Brix"/>
    <property type="match status" value="1"/>
</dbReference>
<feature type="compositionally biased region" description="Basic residues" evidence="1">
    <location>
        <begin position="22"/>
        <end position="36"/>
    </location>
</feature>
<dbReference type="Proteomes" id="UP000033540">
    <property type="component" value="Unassembled WGS sequence"/>
</dbReference>
<feature type="compositionally biased region" description="Basic and acidic residues" evidence="1">
    <location>
        <begin position="37"/>
        <end position="64"/>
    </location>
</feature>
<organism evidence="3 4">
    <name type="scientific">Aspergillus parasiticus (strain ATCC 56775 / NRRL 5862 / SRRC 143 / SU-1)</name>
    <dbReference type="NCBI Taxonomy" id="1403190"/>
    <lineage>
        <taxon>Eukaryota</taxon>
        <taxon>Fungi</taxon>
        <taxon>Dikarya</taxon>
        <taxon>Ascomycota</taxon>
        <taxon>Pezizomycotina</taxon>
        <taxon>Eurotiomycetes</taxon>
        <taxon>Eurotiomycetidae</taxon>
        <taxon>Eurotiales</taxon>
        <taxon>Aspergillaceae</taxon>
        <taxon>Aspergillus</taxon>
        <taxon>Aspergillus subgen. Circumdati</taxon>
    </lineage>
</organism>
<dbReference type="GO" id="GO:0000460">
    <property type="term" value="P:maturation of 5.8S rRNA"/>
    <property type="evidence" value="ECO:0007669"/>
    <property type="project" value="TreeGrafter"/>
</dbReference>
<feature type="compositionally biased region" description="Acidic residues" evidence="1">
    <location>
        <begin position="135"/>
        <end position="150"/>
    </location>
</feature>